<dbReference type="Proteomes" id="UP000671399">
    <property type="component" value="Unassembled WGS sequence"/>
</dbReference>
<accession>A0ABS3VFT1</accession>
<reference evidence="3 4" key="1">
    <citation type="submission" date="2021-03" db="EMBL/GenBank/DDBJ databases">
        <authorList>
            <person name="Lee D.-H."/>
        </authorList>
    </citation>
    <scope>NUCLEOTIDE SEQUENCE [LARGE SCALE GENOMIC DNA]</scope>
    <source>
        <strain evidence="3 4">MMS20-R2-23</strain>
    </source>
</reference>
<evidence type="ECO:0000313" key="4">
    <source>
        <dbReference type="Proteomes" id="UP000671399"/>
    </source>
</evidence>
<feature type="domain" description="NACHT" evidence="2">
    <location>
        <begin position="368"/>
        <end position="476"/>
    </location>
</feature>
<feature type="region of interest" description="Disordered" evidence="1">
    <location>
        <begin position="918"/>
        <end position="941"/>
    </location>
</feature>
<evidence type="ECO:0000313" key="3">
    <source>
        <dbReference type="EMBL" id="MBO4164409.1"/>
    </source>
</evidence>
<proteinExistence type="predicted"/>
<evidence type="ECO:0000259" key="2">
    <source>
        <dbReference type="Pfam" id="PF05729"/>
    </source>
</evidence>
<sequence length="1278" mass="141610">MPIRLSGSSERYLYERLPEKRFQQLISALLAFQDPNVTCFPVGQRDGGRDAVLKRNGKPFTIYQVKWAKASTKNPVTWLTATVNEEKENIERLVSEGAQSYILVTCIEGTSAPGTGSMDKLDEKLATYSEQFGIPMTCWWRADLDARVDSAPRELIWSYPEMLAGQDAVRYLIEADEAATKQQALRTLLLQVIATQWEEDAKVKFRQVELDTYNLLDLFVDVEAIRIARPLERTSHPLRGATSHRPPYRSMPVDPRNPRHELKEETRLGGAAQHLLNSAHPLTLVRGEPGQGKSTLAQYLCQIHRAAFLPGGQHFAGPRPDFAVDTPRLPMRVDLRDYARWRAGEDPFAEDDAPSVRARRLWPSLEKFIAHLLTSRGPGLEVSVDLVTDVIQRFPMLIVLDGLDEVAHQETRARVVKDINELAARLGIGTTAPQLIVTTRPNASGLAEPSADKFETIALTPLSPELRTAYLRKWADARGLRGAPRRALEGTFRQRSIEPHIEQLADNPMQLTILLYLIQKRGDSVPDGRTQLFRAYMETFLDRESEKSPSVHEHREDLEEVTAFLGWHLQANAETDPAAGRVPTKAVRKAILNYLDDVEKDTALVDDLFTAVTDRVWALTSKVQGTFEFDVQTMREFFAAAYLWGFAGAELRAFDKSTILGELARRSFWLNACRFFAGFADPNELSGLVDVLEEEFESHSHPMQVRLAAWTLLSDGVFARQRRALKRATKLFADALSVRLILFELDRGQGTPLHTRTARPLAYDRGAEHLTSALMQQIEAAPGDSMSREQLDLALRLGGVTADWWTPRMAAAAGTEQETAWLRLGVPLRGGATMDAGQVGRLKIGSGEAAELALAAGVKATPGSVLERQLVRAVLDGQCSDVQLDAVSGAAGDLVRVLAPRRFLAKAVKDARNPLASDKLLSSEGQQVDRTRRDAQRRLQEQEPRFSRIVQAMRTGRGQTGTTSIWSDTAREIAALYGPCWLAAEVAVIGAAVSDREWTTGGTITKGAQPFGLNPDYGKLLQESRFSRSDPDWWSWQFDTHTDPLSRATWCLAIICVGNANIVVDNIDYIDAAARTLPADLQRALSYSSSRIGQSRLARQLPGYLLRGATPDDEDDPDADQDVLADHAHRSQIAVLEPLGGLLDRTEPLHTLTALLVAHHQPDLGGQLAGLPDEQLGDMGRFDHAGWPGVRDLTCRMLERPSKMLLDGIKAHGHKAVVSVSGDMIDHVPTALLETILDNAGEYPLGWVIAAERAISRKHHDAPLAQVAQSRRWFPGTA</sequence>
<dbReference type="Pfam" id="PF05729">
    <property type="entry name" value="NACHT"/>
    <property type="match status" value="1"/>
</dbReference>
<dbReference type="InterPro" id="IPR007111">
    <property type="entry name" value="NACHT_NTPase"/>
</dbReference>
<feature type="compositionally biased region" description="Basic and acidic residues" evidence="1">
    <location>
        <begin position="927"/>
        <end position="941"/>
    </location>
</feature>
<keyword evidence="4" id="KW-1185">Reference proteome</keyword>
<dbReference type="Gene3D" id="3.40.50.300">
    <property type="entry name" value="P-loop containing nucleotide triphosphate hydrolases"/>
    <property type="match status" value="1"/>
</dbReference>
<gene>
    <name evidence="3" type="ORF">JQN83_26880</name>
</gene>
<evidence type="ECO:0000256" key="1">
    <source>
        <dbReference type="SAM" id="MobiDB-lite"/>
    </source>
</evidence>
<feature type="region of interest" description="Disordered" evidence="1">
    <location>
        <begin position="236"/>
        <end position="258"/>
    </location>
</feature>
<dbReference type="EMBL" id="JAGFWR010000024">
    <property type="protein sequence ID" value="MBO4164409.1"/>
    <property type="molecule type" value="Genomic_DNA"/>
</dbReference>
<organism evidence="3 4">
    <name type="scientific">Micromonospora antibiotica</name>
    <dbReference type="NCBI Taxonomy" id="2807623"/>
    <lineage>
        <taxon>Bacteria</taxon>
        <taxon>Bacillati</taxon>
        <taxon>Actinomycetota</taxon>
        <taxon>Actinomycetes</taxon>
        <taxon>Micromonosporales</taxon>
        <taxon>Micromonosporaceae</taxon>
        <taxon>Micromonospora</taxon>
    </lineage>
</organism>
<protein>
    <recommendedName>
        <fullName evidence="2">NACHT domain-containing protein</fullName>
    </recommendedName>
</protein>
<dbReference type="RefSeq" id="WP_208569949.1">
    <property type="nucleotide sequence ID" value="NZ_JAGFWR010000024.1"/>
</dbReference>
<name>A0ABS3VFT1_9ACTN</name>
<dbReference type="InterPro" id="IPR027417">
    <property type="entry name" value="P-loop_NTPase"/>
</dbReference>
<dbReference type="SUPFAM" id="SSF52540">
    <property type="entry name" value="P-loop containing nucleoside triphosphate hydrolases"/>
    <property type="match status" value="1"/>
</dbReference>
<comment type="caution">
    <text evidence="3">The sequence shown here is derived from an EMBL/GenBank/DDBJ whole genome shotgun (WGS) entry which is preliminary data.</text>
</comment>